<gene>
    <name evidence="1" type="ORF">CGL2_06867003</name>
</gene>
<organism evidence="1">
    <name type="scientific">Leptospirillum sp. Group II '5-way CG'</name>
    <dbReference type="NCBI Taxonomy" id="419541"/>
    <lineage>
        <taxon>Bacteria</taxon>
        <taxon>Pseudomonadati</taxon>
        <taxon>Nitrospirota</taxon>
        <taxon>Nitrospiria</taxon>
        <taxon>Nitrospirales</taxon>
        <taxon>Nitrospiraceae</taxon>
        <taxon>Leptospirillum</taxon>
    </lineage>
</organism>
<dbReference type="EMBL" id="DS995262">
    <property type="protein sequence ID" value="EDZ38182.1"/>
    <property type="molecule type" value="Genomic_DNA"/>
</dbReference>
<proteinExistence type="predicted"/>
<sequence length="155" mass="16834">MPSLPPSLYSTVGQRIRTPTLSVPELQTNLWSADEHSPGGTPPQGPLALVSGRIRLGRVGPEGGPALGINKKDSFNRRHRFLALPSGLKARQENGSVEAGEIWFLRSCKGWPVESPYNDNAVVFNRLTAVDRSYSLKKGDMCRRSSGQGKIPVLA</sequence>
<evidence type="ECO:0000313" key="1">
    <source>
        <dbReference type="EMBL" id="EDZ38182.1"/>
    </source>
</evidence>
<reference evidence="1" key="2">
    <citation type="journal article" date="2008" name="PLoS Biol.">
        <title>Population genomic analysis of strain variation in Leptospirillum group II bacteria involved in acid mine drainage formation.</title>
        <authorList>
            <person name="Simmons S.L."/>
            <person name="Dibartolo G."/>
            <person name="Denef V.J."/>
            <person name="Goltsman D.S."/>
            <person name="Thelen M.P."/>
            <person name="Banfield J.F."/>
        </authorList>
    </citation>
    <scope>NUCLEOTIDE SEQUENCE [LARGE SCALE GENOMIC DNA]</scope>
</reference>
<reference evidence="1" key="1">
    <citation type="journal article" date="2004" name="Nature">
        <title>Community structure and metabolism through reconstruction of microbial genomes from the environment.</title>
        <authorList>
            <person name="Tyson G.W."/>
            <person name="Chapman J."/>
            <person name="Hugenholtz P."/>
            <person name="Allen E.E."/>
            <person name="Ram R.J."/>
            <person name="Richardson P.M."/>
            <person name="Solovyev V.V."/>
            <person name="Rubin E.M."/>
            <person name="Rokhsar D.S."/>
            <person name="Banfield J.F."/>
        </authorList>
    </citation>
    <scope>NUCLEOTIDE SEQUENCE [LARGE SCALE GENOMIC DNA]</scope>
</reference>
<accession>B6ART6</accession>
<protein>
    <submittedName>
        <fullName evidence="1">Uncharacterized protein</fullName>
    </submittedName>
</protein>
<name>B6ART6_9BACT</name>
<dbReference type="AlphaFoldDB" id="B6ART6"/>